<gene>
    <name evidence="1" type="ORF">F935_01796</name>
</gene>
<evidence type="ECO:0000313" key="2">
    <source>
        <dbReference type="Proteomes" id="UP000014041"/>
    </source>
</evidence>
<dbReference type="SUPFAM" id="SSF51905">
    <property type="entry name" value="FAD/NAD(P)-binding domain"/>
    <property type="match status" value="2"/>
</dbReference>
<dbReference type="InterPro" id="IPR036188">
    <property type="entry name" value="FAD/NAD-bd_sf"/>
</dbReference>
<accession>R8Y5F1</accession>
<dbReference type="PRINTS" id="PR00469">
    <property type="entry name" value="PNDRDTASEII"/>
</dbReference>
<dbReference type="PATRIC" id="fig|1217690.3.peg.1780"/>
<protein>
    <recommendedName>
        <fullName evidence="3">Cyclohexanone monooxygenase</fullName>
    </recommendedName>
</protein>
<reference evidence="1 2" key="1">
    <citation type="submission" date="2013-02" db="EMBL/GenBank/DDBJ databases">
        <title>The Genome Sequence of Acinetobacter sp. ANC 3811.</title>
        <authorList>
            <consortium name="The Broad Institute Genome Sequencing Platform"/>
            <consortium name="The Broad Institute Genome Sequencing Center for Infectious Disease"/>
            <person name="Cerqueira G."/>
            <person name="Feldgarden M."/>
            <person name="Courvalin P."/>
            <person name="Perichon B."/>
            <person name="Grillot-Courvalin C."/>
            <person name="Clermont D."/>
            <person name="Rocha E."/>
            <person name="Yoon E.-J."/>
            <person name="Nemec A."/>
            <person name="Walker B."/>
            <person name="Young S.K."/>
            <person name="Zeng Q."/>
            <person name="Gargeya S."/>
            <person name="Fitzgerald M."/>
            <person name="Haas B."/>
            <person name="Abouelleil A."/>
            <person name="Alvarado L."/>
            <person name="Arachchi H.M."/>
            <person name="Berlin A.M."/>
            <person name="Chapman S.B."/>
            <person name="Dewar J."/>
            <person name="Goldberg J."/>
            <person name="Griggs A."/>
            <person name="Gujja S."/>
            <person name="Hansen M."/>
            <person name="Howarth C."/>
            <person name="Imamovic A."/>
            <person name="Larimer J."/>
            <person name="McCowan C."/>
            <person name="Murphy C."/>
            <person name="Neiman D."/>
            <person name="Pearson M."/>
            <person name="Priest M."/>
            <person name="Roberts A."/>
            <person name="Saif S."/>
            <person name="Shea T."/>
            <person name="Sisk P."/>
            <person name="Sykes S."/>
            <person name="Wortman J."/>
            <person name="Nusbaum C."/>
            <person name="Birren B."/>
        </authorList>
    </citation>
    <scope>NUCLEOTIDE SEQUENCE [LARGE SCALE GENOMIC DNA]</scope>
    <source>
        <strain evidence="1 2">ANC 3811</strain>
    </source>
</reference>
<organism evidence="1 2">
    <name type="scientific">Acinetobacter calcoaceticus ANC 3811</name>
    <dbReference type="NCBI Taxonomy" id="1217690"/>
    <lineage>
        <taxon>Bacteria</taxon>
        <taxon>Pseudomonadati</taxon>
        <taxon>Pseudomonadota</taxon>
        <taxon>Gammaproteobacteria</taxon>
        <taxon>Moraxellales</taxon>
        <taxon>Moraxellaceae</taxon>
        <taxon>Acinetobacter</taxon>
        <taxon>Acinetobacter calcoaceticus/baumannii complex</taxon>
    </lineage>
</organism>
<evidence type="ECO:0008006" key="3">
    <source>
        <dbReference type="Google" id="ProtNLM"/>
    </source>
</evidence>
<proteinExistence type="predicted"/>
<dbReference type="Gene3D" id="3.50.50.60">
    <property type="entry name" value="FAD/NAD(P)-binding domain"/>
    <property type="match status" value="2"/>
</dbReference>
<dbReference type="EMBL" id="APQJ01000008">
    <property type="protein sequence ID" value="EOQ62707.1"/>
    <property type="molecule type" value="Genomic_DNA"/>
</dbReference>
<dbReference type="PANTHER" id="PTHR42877:SF4">
    <property type="entry name" value="FAD_NAD(P)-BINDING DOMAIN-CONTAINING PROTEIN-RELATED"/>
    <property type="match status" value="1"/>
</dbReference>
<comment type="caution">
    <text evidence="1">The sequence shown here is derived from an EMBL/GenBank/DDBJ whole genome shotgun (WGS) entry which is preliminary data.</text>
</comment>
<sequence length="499" mass="55863">MMTNTEKFQVVIIGAGFAGLGAAIKLQEAGFTDFVVLEKAHEIGGVWRANTYPGCACDVPSALYSYSFVPNPKWSRVFAPQQEIKEYIQDVAKKFDVEKYVRFGYEMLESAWDSQAKHWVINTNNGPIHAQFVIMAGGPMHEPVLPKIEGIKTFEGVSFHSAEWNHNFDLTGKKVAVIGAGASAIQFVPEIQSKVEKLVLFQRTPQWVLPKMDQTLPKFAHTLFKFIPITQKLTRYGVYGIFESLNSSMHHPKLVEQIERLAKLNIKLGVKDPVLREKLLPDFTIGCKRILQSNRWYPALSQPNVNVLRSGVKEVQGNILIASDGTKHEVDAIIFGTGFEVSNPPIAKQIRNKDGKRMDEVWQGSAKGYLGTVVEGCPNAFVMFGPNIAVSSSALIIIEAQLAYIIDTLKKVRKDEIATIEIRKEVLDKYNDEVQAALKNTVWNTGGCSSYFIDQNGCNSTLWPWTTFEMRARLAKCNLGDYTISFKRNSQFTKAQKAS</sequence>
<dbReference type="PANTHER" id="PTHR42877">
    <property type="entry name" value="L-ORNITHINE N(5)-MONOOXYGENASE-RELATED"/>
    <property type="match status" value="1"/>
</dbReference>
<evidence type="ECO:0000313" key="1">
    <source>
        <dbReference type="EMBL" id="EOQ62707.1"/>
    </source>
</evidence>
<name>R8Y5F1_ACICA</name>
<dbReference type="Proteomes" id="UP000014041">
    <property type="component" value="Unassembled WGS sequence"/>
</dbReference>
<dbReference type="Pfam" id="PF13738">
    <property type="entry name" value="Pyr_redox_3"/>
    <property type="match status" value="1"/>
</dbReference>
<dbReference type="AlphaFoldDB" id="R8Y5F1"/>
<dbReference type="HOGENOM" id="CLU_006937_7_1_6"/>
<dbReference type="PRINTS" id="PR00368">
    <property type="entry name" value="FADPNR"/>
</dbReference>
<dbReference type="InterPro" id="IPR051209">
    <property type="entry name" value="FAD-bind_Monooxygenase_sf"/>
</dbReference>